<evidence type="ECO:0000256" key="4">
    <source>
        <dbReference type="ARBA" id="ARBA00022989"/>
    </source>
</evidence>
<dbReference type="GO" id="GO:0016020">
    <property type="term" value="C:membrane"/>
    <property type="evidence" value="ECO:0007669"/>
    <property type="project" value="UniProtKB-SubCell"/>
</dbReference>
<evidence type="ECO:0000313" key="7">
    <source>
        <dbReference type="EMBL" id="KAL3505426.1"/>
    </source>
</evidence>
<accession>A0ABD2YEM6</accession>
<gene>
    <name evidence="7" type="ORF">ACH5RR_035267</name>
</gene>
<reference evidence="7 8" key="1">
    <citation type="submission" date="2024-11" db="EMBL/GenBank/DDBJ databases">
        <title>A near-complete genome assembly of Cinchona calisaya.</title>
        <authorList>
            <person name="Lian D.C."/>
            <person name="Zhao X.W."/>
            <person name="Wei L."/>
        </authorList>
    </citation>
    <scope>NUCLEOTIDE SEQUENCE [LARGE SCALE GENOMIC DNA]</scope>
    <source>
        <tissue evidence="7">Nenye</tissue>
    </source>
</reference>
<comment type="similarity">
    <text evidence="2">Belongs to the UPF0496 family.</text>
</comment>
<organism evidence="7 8">
    <name type="scientific">Cinchona calisaya</name>
    <dbReference type="NCBI Taxonomy" id="153742"/>
    <lineage>
        <taxon>Eukaryota</taxon>
        <taxon>Viridiplantae</taxon>
        <taxon>Streptophyta</taxon>
        <taxon>Embryophyta</taxon>
        <taxon>Tracheophyta</taxon>
        <taxon>Spermatophyta</taxon>
        <taxon>Magnoliopsida</taxon>
        <taxon>eudicotyledons</taxon>
        <taxon>Gunneridae</taxon>
        <taxon>Pentapetalae</taxon>
        <taxon>asterids</taxon>
        <taxon>lamiids</taxon>
        <taxon>Gentianales</taxon>
        <taxon>Rubiaceae</taxon>
        <taxon>Cinchonoideae</taxon>
        <taxon>Cinchoneae</taxon>
        <taxon>Cinchona</taxon>
    </lineage>
</organism>
<dbReference type="Pfam" id="PF05055">
    <property type="entry name" value="DUF677"/>
    <property type="match status" value="1"/>
</dbReference>
<evidence type="ECO:0000256" key="2">
    <source>
        <dbReference type="ARBA" id="ARBA00009074"/>
    </source>
</evidence>
<proteinExistence type="inferred from homology"/>
<keyword evidence="8" id="KW-1185">Reference proteome</keyword>
<comment type="subcellular location">
    <subcellularLocation>
        <location evidence="1">Membrane</location>
    </subcellularLocation>
</comment>
<keyword evidence="5 6" id="KW-0472">Membrane</keyword>
<evidence type="ECO:0000256" key="1">
    <source>
        <dbReference type="ARBA" id="ARBA00004370"/>
    </source>
</evidence>
<name>A0ABD2YEM6_9GENT</name>
<evidence type="ECO:0000256" key="3">
    <source>
        <dbReference type="ARBA" id="ARBA00022692"/>
    </source>
</evidence>
<dbReference type="PANTHER" id="PTHR31113:SF20">
    <property type="entry name" value="UPF0496 PROTEIN 2-RELATED"/>
    <property type="match status" value="1"/>
</dbReference>
<dbReference type="PANTHER" id="PTHR31113">
    <property type="entry name" value="UPF0496 PROTEIN 3-RELATED"/>
    <property type="match status" value="1"/>
</dbReference>
<evidence type="ECO:0000256" key="5">
    <source>
        <dbReference type="ARBA" id="ARBA00023136"/>
    </source>
</evidence>
<feature type="transmembrane region" description="Helical" evidence="6">
    <location>
        <begin position="197"/>
        <end position="218"/>
    </location>
</feature>
<comment type="caution">
    <text evidence="7">The sequence shown here is derived from an EMBL/GenBank/DDBJ whole genome shotgun (WGS) entry which is preliminary data.</text>
</comment>
<evidence type="ECO:0000256" key="6">
    <source>
        <dbReference type="SAM" id="Phobius"/>
    </source>
</evidence>
<dbReference type="InterPro" id="IPR007749">
    <property type="entry name" value="DUF677"/>
</dbReference>
<dbReference type="EMBL" id="JBJUIK010000014">
    <property type="protein sequence ID" value="KAL3505426.1"/>
    <property type="molecule type" value="Genomic_DNA"/>
</dbReference>
<dbReference type="AlphaFoldDB" id="A0ABD2YEM6"/>
<keyword evidence="3 6" id="KW-0812">Transmembrane</keyword>
<protein>
    <submittedName>
        <fullName evidence="7">Uncharacterized protein</fullName>
    </submittedName>
</protein>
<evidence type="ECO:0000313" key="8">
    <source>
        <dbReference type="Proteomes" id="UP001630127"/>
    </source>
</evidence>
<dbReference type="Proteomes" id="UP001630127">
    <property type="component" value="Unassembled WGS sequence"/>
</dbReference>
<sequence>MTGRFGKAHTDSLISKSDTVNEEYMEAFRTNSFVEMCSKVQSQLGRKSLDKLSSSPSLPRQLHFSEGLLEPGQETLQDVIKASGDDIHQLLACFFQISSEACKTCELILTSIHQTRANYSAMRRLLEQIRRISDDDQQNELYRKLTSFALLRNPLSTISQVQFQDIHNNLYLSLQRITSRGKKIRRRRKSIQCCKRIAEGTLIAACCALTIALLVLVIHSALGIVSAPGLVACSLGPCMKRIKKTKPALMKTSSLEKFEGQLETAAKGIFFIINDFDTMSRLMTRLYDEIEHSKFIANLCLRRRNNEMVKEVVREFRINEIGVINQLKELEENVYLCILNINRSRRLLLEQMVVC</sequence>
<keyword evidence="4 6" id="KW-1133">Transmembrane helix</keyword>